<reference evidence="2 3" key="1">
    <citation type="submission" date="2019-08" db="EMBL/GenBank/DDBJ databases">
        <title>Whole genome of Aphis craccivora.</title>
        <authorList>
            <person name="Voronova N.V."/>
            <person name="Shulinski R.S."/>
            <person name="Bandarenka Y.V."/>
            <person name="Zhorov D.G."/>
            <person name="Warner D."/>
        </authorList>
    </citation>
    <scope>NUCLEOTIDE SEQUENCE [LARGE SCALE GENOMIC DNA]</scope>
    <source>
        <strain evidence="2">180601</strain>
        <tissue evidence="2">Whole Body</tissue>
    </source>
</reference>
<sequence length="86" mass="10449">MNVLILQWCVITSPNNTSILKFGVVFEGKRSKVNNFQQFLKKIEKNKKKLTEKREFLRKTYFRPNRFFFIWFVDKKCLDGEKNLKI</sequence>
<dbReference type="EMBL" id="VUJU01000219">
    <property type="protein sequence ID" value="KAF0772045.1"/>
    <property type="molecule type" value="Genomic_DNA"/>
</dbReference>
<protein>
    <submittedName>
        <fullName evidence="2">Uncharacterized protein</fullName>
    </submittedName>
</protein>
<organism evidence="2 3">
    <name type="scientific">Aphis craccivora</name>
    <name type="common">Cowpea aphid</name>
    <dbReference type="NCBI Taxonomy" id="307492"/>
    <lineage>
        <taxon>Eukaryota</taxon>
        <taxon>Metazoa</taxon>
        <taxon>Ecdysozoa</taxon>
        <taxon>Arthropoda</taxon>
        <taxon>Hexapoda</taxon>
        <taxon>Insecta</taxon>
        <taxon>Pterygota</taxon>
        <taxon>Neoptera</taxon>
        <taxon>Paraneoptera</taxon>
        <taxon>Hemiptera</taxon>
        <taxon>Sternorrhyncha</taxon>
        <taxon>Aphidomorpha</taxon>
        <taxon>Aphidoidea</taxon>
        <taxon>Aphididae</taxon>
        <taxon>Aphidini</taxon>
        <taxon>Aphis</taxon>
        <taxon>Aphis</taxon>
    </lineage>
</organism>
<dbReference type="Proteomes" id="UP000478052">
    <property type="component" value="Unassembled WGS sequence"/>
</dbReference>
<keyword evidence="3" id="KW-1185">Reference proteome</keyword>
<proteinExistence type="predicted"/>
<evidence type="ECO:0000256" key="1">
    <source>
        <dbReference type="SAM" id="Coils"/>
    </source>
</evidence>
<comment type="caution">
    <text evidence="2">The sequence shown here is derived from an EMBL/GenBank/DDBJ whole genome shotgun (WGS) entry which is preliminary data.</text>
</comment>
<accession>A0A6G0ZL50</accession>
<dbReference type="AlphaFoldDB" id="A0A6G0ZL50"/>
<gene>
    <name evidence="2" type="ORF">FWK35_00005494</name>
</gene>
<feature type="coiled-coil region" evidence="1">
    <location>
        <begin position="33"/>
        <end position="60"/>
    </location>
</feature>
<evidence type="ECO:0000313" key="3">
    <source>
        <dbReference type="Proteomes" id="UP000478052"/>
    </source>
</evidence>
<feature type="non-terminal residue" evidence="2">
    <location>
        <position position="86"/>
    </location>
</feature>
<evidence type="ECO:0000313" key="2">
    <source>
        <dbReference type="EMBL" id="KAF0772045.1"/>
    </source>
</evidence>
<name>A0A6G0ZL50_APHCR</name>
<keyword evidence="1" id="KW-0175">Coiled coil</keyword>